<dbReference type="AlphaFoldDB" id="A9WRW4"/>
<keyword evidence="6" id="KW-1185">Reference proteome</keyword>
<organism evidence="5 6">
    <name type="scientific">Renibacterium salmoninarum (strain ATCC 33209 / DSM 20767 / JCM 11484 / NBRC 15589 / NCIMB 2235)</name>
    <dbReference type="NCBI Taxonomy" id="288705"/>
    <lineage>
        <taxon>Bacteria</taxon>
        <taxon>Bacillati</taxon>
        <taxon>Actinomycetota</taxon>
        <taxon>Actinomycetes</taxon>
        <taxon>Micrococcales</taxon>
        <taxon>Micrococcaceae</taxon>
        <taxon>Renibacterium</taxon>
    </lineage>
</organism>
<evidence type="ECO:0000256" key="3">
    <source>
        <dbReference type="SAM" id="Phobius"/>
    </source>
</evidence>
<dbReference type="InterPro" id="IPR004474">
    <property type="entry name" value="LytR_CpsA_psr"/>
</dbReference>
<dbReference type="PANTHER" id="PTHR33392">
    <property type="entry name" value="POLYISOPRENYL-TEICHOIC ACID--PEPTIDOGLYCAN TEICHOIC ACID TRANSFERASE TAGU"/>
    <property type="match status" value="1"/>
</dbReference>
<accession>A9WRW4</accession>
<proteinExistence type="inferred from homology"/>
<dbReference type="Gene3D" id="3.40.630.190">
    <property type="entry name" value="LCP protein"/>
    <property type="match status" value="1"/>
</dbReference>
<protein>
    <submittedName>
        <fullName evidence="5">Transcriptional regulator, LytR family</fullName>
    </submittedName>
</protein>
<keyword evidence="3" id="KW-1133">Transmembrane helix</keyword>
<evidence type="ECO:0000256" key="1">
    <source>
        <dbReference type="ARBA" id="ARBA00006068"/>
    </source>
</evidence>
<feature type="transmembrane region" description="Helical" evidence="3">
    <location>
        <begin position="49"/>
        <end position="70"/>
    </location>
</feature>
<dbReference type="HOGENOM" id="CLU_015593_1_0_11"/>
<keyword evidence="3" id="KW-0472">Membrane</keyword>
<dbReference type="PANTHER" id="PTHR33392:SF6">
    <property type="entry name" value="POLYISOPRENYL-TEICHOIC ACID--PEPTIDOGLYCAN TEICHOIC ACID TRANSFERASE TAGU"/>
    <property type="match status" value="1"/>
</dbReference>
<evidence type="ECO:0000313" key="6">
    <source>
        <dbReference type="Proteomes" id="UP000002007"/>
    </source>
</evidence>
<feature type="transmembrane region" description="Helical" evidence="3">
    <location>
        <begin position="125"/>
        <end position="147"/>
    </location>
</feature>
<sequence>MSRQSRRRESPRHLVPLEGPTRPGPTFGLLLLNAVFPGAPRFIRGGNTWLRWLFLVIPAIFWAAAAYVGVSVLVDKTSAISRITHPGRSMAVLVGLASLSLWYVITYLDIFGLVRFPRLRSALKVGTVVVLVPLLLFTAGGTGYAAYLVNLSRNALADIFSGPVAGGADDKPVTPFLNPIDGRYNFLVMGGDAGEDRVGRRPDSIMAISVDATTGAAATISLPRNFQGAPFPASSPLKKVFPTGFSCGDECIIGNLYSKVSENYASLYPGAADPSAKAMMETVGEILGLTMQAFVIVDMDNFSQLVDLFGGVKINAGGWVPISGEAIGINGLHLPPEGWIAPGAQTLDGYHALWYARSREWTTDYARSSRQQCVVQALVKQMDPLKVLTKFGELAKAGTQIMESDITTEQLGTFVGLALKSQGQEVKKLTLGPPDFGIEFSTYPDFAQIKSRVSALLGKTPPADSTPASGAPTQQASGGASSTPAVPPTSQAPGGSNSSSTPPVTEQYLQQLARNGNSDSLVSLLANNGNCTPG</sequence>
<dbReference type="RefSeq" id="WP_012246051.1">
    <property type="nucleotide sequence ID" value="NC_010168.1"/>
</dbReference>
<dbReference type="eggNOG" id="COG1316">
    <property type="taxonomic scope" value="Bacteria"/>
</dbReference>
<feature type="domain" description="Cell envelope-related transcriptional attenuator" evidence="4">
    <location>
        <begin position="201"/>
        <end position="382"/>
    </location>
</feature>
<keyword evidence="3" id="KW-0812">Transmembrane</keyword>
<reference evidence="6" key="1">
    <citation type="journal article" date="2008" name="J. Bacteriol.">
        <title>Genome sequence of the fish pathogen Renibacterium salmoninarum suggests reductive evolution away from an environmental Arthrobacter ancestor.</title>
        <authorList>
            <person name="Wiens G.D."/>
            <person name="Rockey D.D."/>
            <person name="Wu Z."/>
            <person name="Chang J."/>
            <person name="Levy R."/>
            <person name="Crane S."/>
            <person name="Chen D.S."/>
            <person name="Capri G.R."/>
            <person name="Burnett J.R."/>
            <person name="Sudheesh P.S."/>
            <person name="Schipma M.J."/>
            <person name="Burd H."/>
            <person name="Bhattacharyya A."/>
            <person name="Rhodes L.D."/>
            <person name="Kaul R."/>
            <person name="Strom M.S."/>
        </authorList>
    </citation>
    <scope>NUCLEOTIDE SEQUENCE [LARGE SCALE GENOMIC DNA]</scope>
    <source>
        <strain evidence="6">ATCC 33209 / DSM 20767 / JCM 11484 / NBRC 15589 / NCIMB 2235</strain>
    </source>
</reference>
<evidence type="ECO:0000259" key="4">
    <source>
        <dbReference type="Pfam" id="PF03816"/>
    </source>
</evidence>
<feature type="transmembrane region" description="Helical" evidence="3">
    <location>
        <begin position="90"/>
        <end position="113"/>
    </location>
</feature>
<evidence type="ECO:0000256" key="2">
    <source>
        <dbReference type="SAM" id="MobiDB-lite"/>
    </source>
</evidence>
<feature type="compositionally biased region" description="Polar residues" evidence="2">
    <location>
        <begin position="466"/>
        <end position="515"/>
    </location>
</feature>
<dbReference type="NCBIfam" id="TIGR00350">
    <property type="entry name" value="lytR_cpsA_psr"/>
    <property type="match status" value="1"/>
</dbReference>
<evidence type="ECO:0000313" key="5">
    <source>
        <dbReference type="EMBL" id="ABY24396.1"/>
    </source>
</evidence>
<gene>
    <name evidence="5" type="ordered locus">RSal33209_2671</name>
</gene>
<dbReference type="Pfam" id="PF03816">
    <property type="entry name" value="LytR_cpsA_psr"/>
    <property type="match status" value="1"/>
</dbReference>
<dbReference type="KEGG" id="rsa:RSal33209_2671"/>
<dbReference type="EMBL" id="CP000910">
    <property type="protein sequence ID" value="ABY24396.1"/>
    <property type="molecule type" value="Genomic_DNA"/>
</dbReference>
<dbReference type="STRING" id="288705.RSal33209_2671"/>
<name>A9WRW4_RENSM</name>
<feature type="region of interest" description="Disordered" evidence="2">
    <location>
        <begin position="457"/>
        <end position="515"/>
    </location>
</feature>
<feature type="region of interest" description="Disordered" evidence="2">
    <location>
        <begin position="1"/>
        <end position="20"/>
    </location>
</feature>
<dbReference type="Proteomes" id="UP000002007">
    <property type="component" value="Chromosome"/>
</dbReference>
<comment type="similarity">
    <text evidence="1">Belongs to the LytR/CpsA/Psr (LCP) family.</text>
</comment>
<dbReference type="InterPro" id="IPR050922">
    <property type="entry name" value="LytR/CpsA/Psr_CW_biosynth"/>
</dbReference>